<dbReference type="GO" id="GO:0007155">
    <property type="term" value="P:cell adhesion"/>
    <property type="evidence" value="ECO:0007669"/>
    <property type="project" value="InterPro"/>
</dbReference>
<dbReference type="InterPro" id="IPR055382">
    <property type="entry name" value="DUF7601"/>
</dbReference>
<reference evidence="12" key="1">
    <citation type="journal article" date="2015" name="Vet. Microbiol.">
        <title>Binding of Clostridium perfringens to collagen correlates with the ability to cause necrotic enteritis in chickens.</title>
        <authorList>
            <person name="Wade B."/>
            <person name="Keyburn A.L."/>
            <person name="Seemann T."/>
            <person name="Rood J.I."/>
            <person name="Moore R.J."/>
        </authorList>
    </citation>
    <scope>NUCLEOTIDE SEQUENCE</scope>
    <source>
        <strain evidence="12">EHE-NE18</strain>
    </source>
</reference>
<reference evidence="13 16" key="3">
    <citation type="submission" date="2020-12" db="EMBL/GenBank/DDBJ databases">
        <title>Comparative genomics of Clostridium perfringens reveals patterns of host-associated phylogenetic clades and virulence factors.</title>
        <authorList>
            <person name="Smith A.H."/>
            <person name="Geier R."/>
        </authorList>
    </citation>
    <scope>NUCLEOTIDE SEQUENCE [LARGE SCALE GENOMIC DNA]</scope>
    <source>
        <strain evidence="13 16">CHD15829P</strain>
    </source>
</reference>
<dbReference type="InterPro" id="IPR008454">
    <property type="entry name" value="Collagen-bd_Cna-like_B-typ_dom"/>
</dbReference>
<evidence type="ECO:0000313" key="16">
    <source>
        <dbReference type="Proteomes" id="UP000668358"/>
    </source>
</evidence>
<evidence type="ECO:0000313" key="15">
    <source>
        <dbReference type="Proteomes" id="UP000247117"/>
    </source>
</evidence>
<feature type="domain" description="Collagen binding" evidence="8">
    <location>
        <begin position="180"/>
        <end position="301"/>
    </location>
</feature>
<dbReference type="Pfam" id="PF24547">
    <property type="entry name" value="DUF7601"/>
    <property type="match status" value="1"/>
</dbReference>
<dbReference type="Gene3D" id="2.60.40.10">
    <property type="entry name" value="Immunoglobulins"/>
    <property type="match status" value="1"/>
</dbReference>
<keyword evidence="3" id="KW-0964">Secreted</keyword>
<evidence type="ECO:0000313" key="14">
    <source>
        <dbReference type="EMBL" id="PWX38344.1"/>
    </source>
</evidence>
<dbReference type="InterPro" id="IPR008456">
    <property type="entry name" value="Collagen-bd_dom"/>
</dbReference>
<dbReference type="RefSeq" id="WP_057230734.1">
    <property type="nucleotide sequence ID" value="NZ_CATNWN010000003.1"/>
</dbReference>
<dbReference type="Pfam" id="PF05738">
    <property type="entry name" value="Cna_B"/>
    <property type="match status" value="1"/>
</dbReference>
<evidence type="ECO:0000259" key="8">
    <source>
        <dbReference type="Pfam" id="PF05737"/>
    </source>
</evidence>
<dbReference type="InterPro" id="IPR041033">
    <property type="entry name" value="SpaA_PFL_dom_1"/>
</dbReference>
<feature type="domain" description="CNA-B" evidence="9">
    <location>
        <begin position="440"/>
        <end position="523"/>
    </location>
</feature>
<dbReference type="Gene3D" id="2.60.40.740">
    <property type="match status" value="1"/>
</dbReference>
<dbReference type="EMBL" id="PJTB01000003">
    <property type="protein sequence ID" value="PWX38344.1"/>
    <property type="molecule type" value="Genomic_DNA"/>
</dbReference>
<evidence type="ECO:0000259" key="11">
    <source>
        <dbReference type="Pfam" id="PF24547"/>
    </source>
</evidence>
<dbReference type="EMBL" id="KT749987">
    <property type="protein sequence ID" value="ALJ54440.1"/>
    <property type="molecule type" value="Genomic_DNA"/>
</dbReference>
<accession>A0A0N7IDU3</accession>
<dbReference type="EMBL" id="JAENRE010000005">
    <property type="protein sequence ID" value="MBO3417177.1"/>
    <property type="molecule type" value="Genomic_DNA"/>
</dbReference>
<dbReference type="PHI-base" id="PHI:6821"/>
<dbReference type="InterPro" id="IPR008966">
    <property type="entry name" value="Adhesion_dom_sf"/>
</dbReference>
<feature type="transmembrane region" description="Helical" evidence="6">
    <location>
        <begin position="669"/>
        <end position="690"/>
    </location>
</feature>
<dbReference type="Pfam" id="PF05737">
    <property type="entry name" value="Collagen_bind"/>
    <property type="match status" value="1"/>
</dbReference>
<keyword evidence="5" id="KW-0572">Peptidoglycan-anchor</keyword>
<keyword evidence="4 7" id="KW-0732">Signal</keyword>
<evidence type="ECO:0000256" key="2">
    <source>
        <dbReference type="ARBA" id="ARBA00022512"/>
    </source>
</evidence>
<evidence type="ECO:0000256" key="3">
    <source>
        <dbReference type="ARBA" id="ARBA00022525"/>
    </source>
</evidence>
<dbReference type="GO" id="GO:0005518">
    <property type="term" value="F:collagen binding"/>
    <property type="evidence" value="ECO:0007669"/>
    <property type="project" value="InterPro"/>
</dbReference>
<dbReference type="InterPro" id="IPR013783">
    <property type="entry name" value="Ig-like_fold"/>
</dbReference>
<feature type="domain" description="SpaA-like prealbumin fold" evidence="10">
    <location>
        <begin position="337"/>
        <end position="423"/>
    </location>
</feature>
<feature type="signal peptide" evidence="7">
    <location>
        <begin position="1"/>
        <end position="29"/>
    </location>
</feature>
<dbReference type="InterPro" id="IPR011252">
    <property type="entry name" value="Fibrogen-bd_dom1"/>
</dbReference>
<dbReference type="Gene3D" id="2.60.40.1280">
    <property type="match status" value="1"/>
</dbReference>
<keyword evidence="6" id="KW-0812">Transmembrane</keyword>
<evidence type="ECO:0000256" key="5">
    <source>
        <dbReference type="ARBA" id="ARBA00023088"/>
    </source>
</evidence>
<evidence type="ECO:0000256" key="7">
    <source>
        <dbReference type="SAM" id="SignalP"/>
    </source>
</evidence>
<evidence type="ECO:0000256" key="4">
    <source>
        <dbReference type="ARBA" id="ARBA00022729"/>
    </source>
</evidence>
<name>A0A0N7IDU3_CLOPF</name>
<dbReference type="SUPFAM" id="SSF49401">
    <property type="entry name" value="Bacterial adhesins"/>
    <property type="match status" value="2"/>
</dbReference>
<evidence type="ECO:0000256" key="1">
    <source>
        <dbReference type="ARBA" id="ARBA00004191"/>
    </source>
</evidence>
<dbReference type="Pfam" id="PF17802">
    <property type="entry name" value="SpaA"/>
    <property type="match status" value="1"/>
</dbReference>
<proteinExistence type="predicted"/>
<dbReference type="Proteomes" id="UP000247117">
    <property type="component" value="Unassembled WGS sequence"/>
</dbReference>
<evidence type="ECO:0000259" key="9">
    <source>
        <dbReference type="Pfam" id="PF05738"/>
    </source>
</evidence>
<organism evidence="12">
    <name type="scientific">Clostridium perfringens</name>
    <dbReference type="NCBI Taxonomy" id="1502"/>
    <lineage>
        <taxon>Bacteria</taxon>
        <taxon>Bacillati</taxon>
        <taxon>Bacillota</taxon>
        <taxon>Clostridia</taxon>
        <taxon>Eubacteriales</taxon>
        <taxon>Clostridiaceae</taxon>
        <taxon>Clostridium</taxon>
    </lineage>
</organism>
<dbReference type="SUPFAM" id="SSF49478">
    <property type="entry name" value="Cna protein B-type domain"/>
    <property type="match status" value="1"/>
</dbReference>
<keyword evidence="6" id="KW-1133">Transmembrane helix</keyword>
<reference evidence="14 15" key="2">
    <citation type="journal article" date="2018" name="BMC Genomics">
        <title>Whole genome analysis reveals the diversity and evolutionary relationships between necrotic enteritis-causing strains of Clostridium perfringens.</title>
        <authorList>
            <person name="Lacey J.A."/>
            <person name="Allnutt T.R."/>
            <person name="Vezina B."/>
            <person name="Van T.T.H."/>
            <person name="Stent T."/>
            <person name="Han X."/>
            <person name="Rood J.I."/>
            <person name="Wade B."/>
            <person name="Keyburn A.L."/>
            <person name="Seeman T."/>
            <person name="Chen H."/>
            <person name="Haring V."/>
            <person name="Johanesen P.A."/>
            <person name="Lyras D."/>
            <person name="Moore R.J."/>
        </authorList>
    </citation>
    <scope>NUCLEOTIDE SEQUENCE [LARGE SCALE GENOMIC DNA]</scope>
    <source>
        <strain evidence="14 15">EUR-NE15</strain>
    </source>
</reference>
<feature type="domain" description="DUF7601" evidence="11">
    <location>
        <begin position="527"/>
        <end position="652"/>
    </location>
</feature>
<dbReference type="CDD" id="cd00222">
    <property type="entry name" value="CollagenBindB"/>
    <property type="match status" value="1"/>
</dbReference>
<comment type="subcellular location">
    <subcellularLocation>
        <location evidence="1">Secreted</location>
        <location evidence="1">Cell wall</location>
    </subcellularLocation>
</comment>
<protein>
    <submittedName>
        <fullName evidence="13">Cna B-type domain-containing protein</fullName>
    </submittedName>
    <submittedName>
        <fullName evidence="12">Putative collagen adhesin</fullName>
    </submittedName>
</protein>
<feature type="chain" id="PRO_5011860586" evidence="7">
    <location>
        <begin position="30"/>
        <end position="696"/>
    </location>
</feature>
<keyword evidence="12" id="KW-0176">Collagen</keyword>
<dbReference type="Gene3D" id="2.60.40.1140">
    <property type="entry name" value="Collagen-binding surface protein Cna, B-type domain"/>
    <property type="match status" value="2"/>
</dbReference>
<dbReference type="SMR" id="A0A0N7IDU3"/>
<dbReference type="AlphaFoldDB" id="A0A0N7IDU3"/>
<evidence type="ECO:0000256" key="6">
    <source>
        <dbReference type="SAM" id="Phobius"/>
    </source>
</evidence>
<evidence type="ECO:0000313" key="13">
    <source>
        <dbReference type="EMBL" id="MBO3417177.1"/>
    </source>
</evidence>
<evidence type="ECO:0000259" key="10">
    <source>
        <dbReference type="Pfam" id="PF17802"/>
    </source>
</evidence>
<sequence>MKINKKIFSMLFMVIVLFTCISSNFSVSASSIQRGRDISNEVVTSLVATPNSINDGGNVQVRLEFKENHQRNIQSGDTITVKWTNSGEVFFEGYEKTIPLYIKDQNVGQAVIEKTGATLTFNDKIDKLDDVGGWATFTLQGRNITSGNHEHTGIAYIISGSKRADVNITKPESGTTSVFYYKTGSMYTNDTNHVNWWLLVNPSKVYSEKNVYIQDEIQGGQTLEPDSFEIVVTWYDGYVEKFKGKEAIREFHNKYPNSNISVSENKITVNISQEDSTQKFINIFYKTKITNPKQKEFVNNTKAWFKEYNKPAVNGESFNHSVQNINADAGVNGTVKGELKIIKTLKDKSIPIKDVQFKMRRVDNTVIKDGKKELLLTTDDKGIANVKGLPVGKYEVKEISAPEWIAFNPLIAPKLEFTISDQDTEGKLWAVENELKTISIPVEKVWVGQTSERAEIKLFADGIEVDKVILNADNNWKHTFENKPEYNSETKQKINYSVSETTISGYESNITGDAKNGFIVTNTELPDLTIGKEVIGELGDKTKVFNFELTLKQADGKPINGKFNYIGSVDDRYKKESIKPSDGEITFIEGKATITLSHGQEITIKDLPYGVTYKVMEKEANENGYLTTYNGNNEVTTGELKQDTKVQVVNNKEFVPTTGISTTTEQGTMVGMVIFSIGILMVMIVVLLQLNKGLKR</sequence>
<keyword evidence="2" id="KW-0134">Cell wall</keyword>
<gene>
    <name evidence="12" type="primary">cnaA</name>
    <name evidence="14" type="ORF">CYK91_10330</name>
    <name evidence="13" type="ORF">JJB78_11720</name>
</gene>
<keyword evidence="6" id="KW-0472">Membrane</keyword>
<evidence type="ECO:0000313" key="12">
    <source>
        <dbReference type="EMBL" id="ALJ54440.1"/>
    </source>
</evidence>
<dbReference type="Proteomes" id="UP000668358">
    <property type="component" value="Unassembled WGS sequence"/>
</dbReference>